<dbReference type="EMBL" id="JAGETX010000001">
    <property type="protein sequence ID" value="MBO3269420.1"/>
    <property type="molecule type" value="Genomic_DNA"/>
</dbReference>
<protein>
    <submittedName>
        <fullName evidence="2">Glycosyltransferase family 2 protein</fullName>
    </submittedName>
</protein>
<dbReference type="InterPro" id="IPR029044">
    <property type="entry name" value="Nucleotide-diphossugar_trans"/>
</dbReference>
<dbReference type="RefSeq" id="WP_208306160.1">
    <property type="nucleotide sequence ID" value="NZ_JAGETX010000001.1"/>
</dbReference>
<dbReference type="PANTHER" id="PTHR43685">
    <property type="entry name" value="GLYCOSYLTRANSFERASE"/>
    <property type="match status" value="1"/>
</dbReference>
<dbReference type="Proteomes" id="UP000670527">
    <property type="component" value="Unassembled WGS sequence"/>
</dbReference>
<name>A0ABS3T6Z8_9BACT</name>
<reference evidence="2 3" key="1">
    <citation type="submission" date="2021-03" db="EMBL/GenBank/DDBJ databases">
        <authorList>
            <person name="Kim M.K."/>
        </authorList>
    </citation>
    <scope>NUCLEOTIDE SEQUENCE [LARGE SCALE GENOMIC DNA]</scope>
    <source>
        <strain evidence="2 3">BT507</strain>
    </source>
</reference>
<dbReference type="InterPro" id="IPR001173">
    <property type="entry name" value="Glyco_trans_2-like"/>
</dbReference>
<dbReference type="CDD" id="cd00761">
    <property type="entry name" value="Glyco_tranf_GTA_type"/>
    <property type="match status" value="1"/>
</dbReference>
<evidence type="ECO:0000313" key="3">
    <source>
        <dbReference type="Proteomes" id="UP000670527"/>
    </source>
</evidence>
<dbReference type="SUPFAM" id="SSF53448">
    <property type="entry name" value="Nucleotide-diphospho-sugar transferases"/>
    <property type="match status" value="1"/>
</dbReference>
<gene>
    <name evidence="2" type="ORF">J4D97_02075</name>
</gene>
<proteinExistence type="predicted"/>
<organism evidence="2 3">
    <name type="scientific">Hymenobacter defluvii</name>
    <dbReference type="NCBI Taxonomy" id="2054411"/>
    <lineage>
        <taxon>Bacteria</taxon>
        <taxon>Pseudomonadati</taxon>
        <taxon>Bacteroidota</taxon>
        <taxon>Cytophagia</taxon>
        <taxon>Cytophagales</taxon>
        <taxon>Hymenobacteraceae</taxon>
        <taxon>Hymenobacter</taxon>
    </lineage>
</organism>
<dbReference type="Gene3D" id="3.90.550.10">
    <property type="entry name" value="Spore Coat Polysaccharide Biosynthesis Protein SpsA, Chain A"/>
    <property type="match status" value="1"/>
</dbReference>
<dbReference type="Pfam" id="PF00535">
    <property type="entry name" value="Glycos_transf_2"/>
    <property type="match status" value="1"/>
</dbReference>
<dbReference type="InterPro" id="IPR050834">
    <property type="entry name" value="Glycosyltransf_2"/>
</dbReference>
<feature type="domain" description="Glycosyltransferase 2-like" evidence="1">
    <location>
        <begin position="25"/>
        <end position="154"/>
    </location>
</feature>
<dbReference type="PANTHER" id="PTHR43685:SF11">
    <property type="entry name" value="GLYCOSYLTRANSFERASE TAGX-RELATED"/>
    <property type="match status" value="1"/>
</dbReference>
<evidence type="ECO:0000313" key="2">
    <source>
        <dbReference type="EMBL" id="MBO3269420.1"/>
    </source>
</evidence>
<keyword evidence="3" id="KW-1185">Reference proteome</keyword>
<evidence type="ECO:0000259" key="1">
    <source>
        <dbReference type="Pfam" id="PF00535"/>
    </source>
</evidence>
<accession>A0ABS3T6Z8</accession>
<sequence length="330" mass="37832">MSSTAANSHPSAPPTLQEDGMPLVSIVALCYNHAPFLIEALDSILAQTYPHLEVILVDDASTDNSQGVLTRYAQANPHWKTLFLPQNAGNCAAFNAAFQQTRGEFIIDFATDDVLLPTRIAQQVAAFQEISADYGVVYTDAELIDEASRPVRRHYRRDARGRLHPRPAEGWVFADVLRRYFISAPTMMMRRTTLLSLGGYDETLTYEDFDFWVRAARTWQFRFLDVVSTHKRLHPSSKSSVAYRPQDPYLASTIRVCYKALALCRTSVERDALAVRVRWELRQAVRWGNHVEIHDLYRLLRQLHAVRPLDWLTYRLAPKVVRVINRFLRS</sequence>
<comment type="caution">
    <text evidence="2">The sequence shown here is derived from an EMBL/GenBank/DDBJ whole genome shotgun (WGS) entry which is preliminary data.</text>
</comment>